<keyword evidence="3" id="KW-1185">Reference proteome</keyword>
<gene>
    <name evidence="1" type="primary">Necator_chrII.g5890</name>
    <name evidence="2" type="synonym">Necator_chrII.g5891</name>
    <name evidence="1" type="ORF">RB195_018097</name>
    <name evidence="2" type="ORF">RB195_018098</name>
</gene>
<organism evidence="1 3">
    <name type="scientific">Necator americanus</name>
    <name type="common">Human hookworm</name>
    <dbReference type="NCBI Taxonomy" id="51031"/>
    <lineage>
        <taxon>Eukaryota</taxon>
        <taxon>Metazoa</taxon>
        <taxon>Ecdysozoa</taxon>
        <taxon>Nematoda</taxon>
        <taxon>Chromadorea</taxon>
        <taxon>Rhabditida</taxon>
        <taxon>Rhabditina</taxon>
        <taxon>Rhabditomorpha</taxon>
        <taxon>Strongyloidea</taxon>
        <taxon>Ancylostomatidae</taxon>
        <taxon>Bunostominae</taxon>
        <taxon>Necator</taxon>
    </lineage>
</organism>
<name>A0ABR1CAE8_NECAM</name>
<dbReference type="EMBL" id="JAVFWL010000002">
    <property type="protein sequence ID" value="KAK6734698.1"/>
    <property type="molecule type" value="Genomic_DNA"/>
</dbReference>
<evidence type="ECO:0000313" key="1">
    <source>
        <dbReference type="EMBL" id="KAK6734697.1"/>
    </source>
</evidence>
<protein>
    <submittedName>
        <fullName evidence="1">Uncharacterized protein</fullName>
    </submittedName>
</protein>
<evidence type="ECO:0000313" key="3">
    <source>
        <dbReference type="Proteomes" id="UP001303046"/>
    </source>
</evidence>
<evidence type="ECO:0000313" key="2">
    <source>
        <dbReference type="EMBL" id="KAK6734698.1"/>
    </source>
</evidence>
<dbReference type="EMBL" id="JAVFWL010000002">
    <property type="protein sequence ID" value="KAK6734697.1"/>
    <property type="molecule type" value="Genomic_DNA"/>
</dbReference>
<reference evidence="1 3" key="1">
    <citation type="submission" date="2023-08" db="EMBL/GenBank/DDBJ databases">
        <title>A Necator americanus chromosomal reference genome.</title>
        <authorList>
            <person name="Ilik V."/>
            <person name="Petrzelkova K.J."/>
            <person name="Pardy F."/>
            <person name="Fuh T."/>
            <person name="Niatou-Singa F.S."/>
            <person name="Gouil Q."/>
            <person name="Baker L."/>
            <person name="Ritchie M.E."/>
            <person name="Jex A.R."/>
            <person name="Gazzola D."/>
            <person name="Li H."/>
            <person name="Toshio Fujiwara R."/>
            <person name="Zhan B."/>
            <person name="Aroian R.V."/>
            <person name="Pafco B."/>
            <person name="Schwarz E.M."/>
        </authorList>
    </citation>
    <scope>NUCLEOTIDE SEQUENCE [LARGE SCALE GENOMIC DNA]</scope>
    <source>
        <strain evidence="1 3">Aroian</strain>
        <tissue evidence="1">Whole animal</tissue>
    </source>
</reference>
<dbReference type="Proteomes" id="UP001303046">
    <property type="component" value="Unassembled WGS sequence"/>
</dbReference>
<accession>A0ABR1CAE8</accession>
<proteinExistence type="predicted"/>
<sequence length="117" mass="13948">MWEPLTELLHHFEKSQSIAHGEQRTAKTVSKIPHTFIWMLLRQILQFVERYCSRSTRARLIFEFLVSGFEAMDAQTAQKGLQCRILDYSFDGLQQRGGQIRTRKYVRVEYEWNVRPL</sequence>
<comment type="caution">
    <text evidence="1">The sequence shown here is derived from an EMBL/GenBank/DDBJ whole genome shotgun (WGS) entry which is preliminary data.</text>
</comment>